<name>A0ABD5RXI3_9EURY</name>
<accession>A0ABD5RXI3</accession>
<dbReference type="InterPro" id="IPR043854">
    <property type="entry name" value="DUF5816"/>
</dbReference>
<proteinExistence type="predicted"/>
<evidence type="ECO:0000256" key="1">
    <source>
        <dbReference type="SAM" id="MobiDB-lite"/>
    </source>
</evidence>
<keyword evidence="3" id="KW-1185">Reference proteome</keyword>
<evidence type="ECO:0000313" key="3">
    <source>
        <dbReference type="Proteomes" id="UP001596328"/>
    </source>
</evidence>
<comment type="caution">
    <text evidence="2">The sequence shown here is derived from an EMBL/GenBank/DDBJ whole genome shotgun (WGS) entry which is preliminary data.</text>
</comment>
<dbReference type="Proteomes" id="UP001596328">
    <property type="component" value="Unassembled WGS sequence"/>
</dbReference>
<dbReference type="AlphaFoldDB" id="A0ABD5RXI3"/>
<organism evidence="2 3">
    <name type="scientific">Halobium palmae</name>
    <dbReference type="NCBI Taxonomy" id="1776492"/>
    <lineage>
        <taxon>Archaea</taxon>
        <taxon>Methanobacteriati</taxon>
        <taxon>Methanobacteriota</taxon>
        <taxon>Stenosarchaea group</taxon>
        <taxon>Halobacteria</taxon>
        <taxon>Halobacteriales</taxon>
        <taxon>Haloferacaceae</taxon>
        <taxon>Halobium</taxon>
    </lineage>
</organism>
<dbReference type="Pfam" id="PF19133">
    <property type="entry name" value="DUF5816"/>
    <property type="match status" value="1"/>
</dbReference>
<gene>
    <name evidence="2" type="ORF">ACFQE1_06010</name>
</gene>
<feature type="compositionally biased region" description="Acidic residues" evidence="1">
    <location>
        <begin position="33"/>
        <end position="45"/>
    </location>
</feature>
<feature type="region of interest" description="Disordered" evidence="1">
    <location>
        <begin position="1"/>
        <end position="48"/>
    </location>
</feature>
<reference evidence="2 3" key="1">
    <citation type="journal article" date="2019" name="Int. J. Syst. Evol. Microbiol.">
        <title>The Global Catalogue of Microorganisms (GCM) 10K type strain sequencing project: providing services to taxonomists for standard genome sequencing and annotation.</title>
        <authorList>
            <consortium name="The Broad Institute Genomics Platform"/>
            <consortium name="The Broad Institute Genome Sequencing Center for Infectious Disease"/>
            <person name="Wu L."/>
            <person name="Ma J."/>
        </authorList>
    </citation>
    <scope>NUCLEOTIDE SEQUENCE [LARGE SCALE GENOMIC DNA]</scope>
    <source>
        <strain evidence="2 3">NBRC 111368</strain>
    </source>
</reference>
<evidence type="ECO:0000313" key="2">
    <source>
        <dbReference type="EMBL" id="MFC6723934.1"/>
    </source>
</evidence>
<feature type="non-terminal residue" evidence="2">
    <location>
        <position position="1"/>
    </location>
</feature>
<protein>
    <submittedName>
        <fullName evidence="2">DUF5816 domain-containing protein</fullName>
    </submittedName>
</protein>
<feature type="compositionally biased region" description="Acidic residues" evidence="1">
    <location>
        <begin position="9"/>
        <end position="19"/>
    </location>
</feature>
<sequence>AGGLGEEVYPGDDGEETGDGADALDAPDTVTADGEEVYPGDDPFEGSEGQFVSTFRDPGRTERFGYYCLNCESTDVSMDSMEQIRCENCGNTRKPDDDYDGAYL</sequence>
<dbReference type="EMBL" id="JBHSWU010000070">
    <property type="protein sequence ID" value="MFC6723934.1"/>
    <property type="molecule type" value="Genomic_DNA"/>
</dbReference>